<dbReference type="SUPFAM" id="SSF117396">
    <property type="entry name" value="TM1631-like"/>
    <property type="match status" value="1"/>
</dbReference>
<evidence type="ECO:0000313" key="1">
    <source>
        <dbReference type="EMBL" id="GHF08188.1"/>
    </source>
</evidence>
<comment type="caution">
    <text evidence="1">The sequence shown here is derived from an EMBL/GenBank/DDBJ whole genome shotgun (WGS) entry which is preliminary data.</text>
</comment>
<dbReference type="InterPro" id="IPR036520">
    <property type="entry name" value="UPF0759_sf"/>
</dbReference>
<dbReference type="PANTHER" id="PTHR30348:SF4">
    <property type="entry name" value="DUF72 DOMAIN-CONTAINING PROTEIN"/>
    <property type="match status" value="1"/>
</dbReference>
<evidence type="ECO:0008006" key="3">
    <source>
        <dbReference type="Google" id="ProtNLM"/>
    </source>
</evidence>
<organism evidence="1 2">
    <name type="scientific">Pseudolysinimonas yzui</name>
    <dbReference type="NCBI Taxonomy" id="2708254"/>
    <lineage>
        <taxon>Bacteria</taxon>
        <taxon>Bacillati</taxon>
        <taxon>Actinomycetota</taxon>
        <taxon>Actinomycetes</taxon>
        <taxon>Micrococcales</taxon>
        <taxon>Microbacteriaceae</taxon>
        <taxon>Pseudolysinimonas</taxon>
    </lineage>
</organism>
<evidence type="ECO:0000313" key="2">
    <source>
        <dbReference type="Proteomes" id="UP000617531"/>
    </source>
</evidence>
<dbReference type="AlphaFoldDB" id="A0A8J3M2L8"/>
<sequence length="237" mass="26542">MAGWVYPPWRGTFYPVGLKQSDELAHAASRVTSIEINSSFYATPKPASWLAWRDAVPDGFVFSVKAHRYLTVVKRLRDPAESIDRFLDSGVRDLGSRLGPILWQLPENLPYDEDAVGAFLAALRRHPMRFAVEVRHPSFDDPRFHAQAEAAGVAVVVGDTANGWPVLDWPTADFAYARLHGDVERYPDGYDEAGIARWAEWTRAQLSAGRDTYVYCLTENKLHSPRDAEALLRALGS</sequence>
<reference evidence="1" key="1">
    <citation type="journal article" date="2014" name="Int. J. Syst. Evol. Microbiol.">
        <title>Complete genome sequence of Corynebacterium casei LMG S-19264T (=DSM 44701T), isolated from a smear-ripened cheese.</title>
        <authorList>
            <consortium name="US DOE Joint Genome Institute (JGI-PGF)"/>
            <person name="Walter F."/>
            <person name="Albersmeier A."/>
            <person name="Kalinowski J."/>
            <person name="Ruckert C."/>
        </authorList>
    </citation>
    <scope>NUCLEOTIDE SEQUENCE</scope>
    <source>
        <strain evidence="1">CGMCC 1.16548</strain>
    </source>
</reference>
<gene>
    <name evidence="1" type="ORF">GCM10011600_06240</name>
</gene>
<protein>
    <recommendedName>
        <fullName evidence="3">DUF72 domain-containing protein</fullName>
    </recommendedName>
</protein>
<dbReference type="PANTHER" id="PTHR30348">
    <property type="entry name" value="UNCHARACTERIZED PROTEIN YECE"/>
    <property type="match status" value="1"/>
</dbReference>
<reference evidence="1" key="2">
    <citation type="submission" date="2020-09" db="EMBL/GenBank/DDBJ databases">
        <authorList>
            <person name="Sun Q."/>
            <person name="Zhou Y."/>
        </authorList>
    </citation>
    <scope>NUCLEOTIDE SEQUENCE</scope>
    <source>
        <strain evidence="1">CGMCC 1.16548</strain>
    </source>
</reference>
<name>A0A8J3M2L8_9MICO</name>
<dbReference type="Proteomes" id="UP000617531">
    <property type="component" value="Unassembled WGS sequence"/>
</dbReference>
<dbReference type="EMBL" id="BNAI01000001">
    <property type="protein sequence ID" value="GHF08188.1"/>
    <property type="molecule type" value="Genomic_DNA"/>
</dbReference>
<dbReference type="InterPro" id="IPR002763">
    <property type="entry name" value="DUF72"/>
</dbReference>
<proteinExistence type="predicted"/>
<keyword evidence="2" id="KW-1185">Reference proteome</keyword>
<dbReference type="Gene3D" id="3.20.20.410">
    <property type="entry name" value="Protein of unknown function UPF0759"/>
    <property type="match status" value="1"/>
</dbReference>
<dbReference type="Pfam" id="PF01904">
    <property type="entry name" value="DUF72"/>
    <property type="match status" value="1"/>
</dbReference>
<accession>A0A8J3M2L8</accession>